<dbReference type="Pfam" id="PF04548">
    <property type="entry name" value="AIG1"/>
    <property type="match status" value="1"/>
</dbReference>
<name>A0A673AM55_9TELE</name>
<accession>A0A673AM55</accession>
<reference evidence="6" key="2">
    <citation type="submission" date="2025-08" db="UniProtKB">
        <authorList>
            <consortium name="Ensembl"/>
        </authorList>
    </citation>
    <scope>IDENTIFICATION</scope>
</reference>
<dbReference type="Ensembl" id="ENSSORT00005030533.1">
    <property type="protein sequence ID" value="ENSSORP00005029698.1"/>
    <property type="gene ID" value="ENSSORG00005014187.1"/>
</dbReference>
<dbReference type="PANTHER" id="PTHR10903">
    <property type="entry name" value="GTPASE, IMAP FAMILY MEMBER-RELATED"/>
    <property type="match status" value="1"/>
</dbReference>
<dbReference type="PROSITE" id="PS51720">
    <property type="entry name" value="G_AIG1"/>
    <property type="match status" value="1"/>
</dbReference>
<evidence type="ECO:0000313" key="6">
    <source>
        <dbReference type="Ensembl" id="ENSSORP00005029698.1"/>
    </source>
</evidence>
<feature type="domain" description="AIG1-type G" evidence="5">
    <location>
        <begin position="42"/>
        <end position="240"/>
    </location>
</feature>
<feature type="compositionally biased region" description="Polar residues" evidence="4">
    <location>
        <begin position="1"/>
        <end position="13"/>
    </location>
</feature>
<dbReference type="InParanoid" id="A0A673AM55"/>
<dbReference type="InterPro" id="IPR027417">
    <property type="entry name" value="P-loop_NTPase"/>
</dbReference>
<evidence type="ECO:0000313" key="7">
    <source>
        <dbReference type="Proteomes" id="UP000472271"/>
    </source>
</evidence>
<reference evidence="6" key="1">
    <citation type="submission" date="2019-06" db="EMBL/GenBank/DDBJ databases">
        <authorList>
            <consortium name="Wellcome Sanger Institute Data Sharing"/>
        </authorList>
    </citation>
    <scope>NUCLEOTIDE SEQUENCE [LARGE SCALE GENOMIC DNA]</scope>
</reference>
<evidence type="ECO:0000256" key="3">
    <source>
        <dbReference type="ARBA" id="ARBA00023134"/>
    </source>
</evidence>
<keyword evidence="2" id="KW-0547">Nucleotide-binding</keyword>
<evidence type="ECO:0000259" key="5">
    <source>
        <dbReference type="PROSITE" id="PS51720"/>
    </source>
</evidence>
<evidence type="ECO:0000256" key="2">
    <source>
        <dbReference type="ARBA" id="ARBA00022741"/>
    </source>
</evidence>
<dbReference type="Gene3D" id="3.40.50.300">
    <property type="entry name" value="P-loop containing nucleotide triphosphate hydrolases"/>
    <property type="match status" value="1"/>
</dbReference>
<reference evidence="6" key="3">
    <citation type="submission" date="2025-09" db="UniProtKB">
        <authorList>
            <consortium name="Ensembl"/>
        </authorList>
    </citation>
    <scope>IDENTIFICATION</scope>
</reference>
<dbReference type="GO" id="GO:0005525">
    <property type="term" value="F:GTP binding"/>
    <property type="evidence" value="ECO:0007669"/>
    <property type="project" value="UniProtKB-KW"/>
</dbReference>
<dbReference type="SUPFAM" id="SSF52540">
    <property type="entry name" value="P-loop containing nucleoside triphosphate hydrolases"/>
    <property type="match status" value="1"/>
</dbReference>
<feature type="region of interest" description="Disordered" evidence="4">
    <location>
        <begin position="1"/>
        <end position="33"/>
    </location>
</feature>
<evidence type="ECO:0000256" key="4">
    <source>
        <dbReference type="SAM" id="MobiDB-lite"/>
    </source>
</evidence>
<dbReference type="PANTHER" id="PTHR10903:SF112">
    <property type="entry name" value="SI:CH211-113E8.5"/>
    <property type="match status" value="1"/>
</dbReference>
<feature type="compositionally biased region" description="Basic and acidic residues" evidence="4">
    <location>
        <begin position="280"/>
        <end position="309"/>
    </location>
</feature>
<proteinExistence type="inferred from homology"/>
<keyword evidence="7" id="KW-1185">Reference proteome</keyword>
<protein>
    <recommendedName>
        <fullName evidence="5">AIG1-type G domain-containing protein</fullName>
    </recommendedName>
</protein>
<evidence type="ECO:0000256" key="1">
    <source>
        <dbReference type="ARBA" id="ARBA00008535"/>
    </source>
</evidence>
<dbReference type="FunFam" id="3.40.50.300:FF:000366">
    <property type="entry name" value="GTPase, IMAP family member 2"/>
    <property type="match status" value="1"/>
</dbReference>
<sequence length="330" mass="38226">ERSMNSLYCPTNKQQKRDRQQESRTQARGQYPNEAQGVKTGDLLIRIVLVGKTGAGKSATGNTILRNQVFEADISPESSTICCDKAIGEVNGEKVAVIDTPGLFDTRRDDKTTIKDIIQCIAHASLGPHVFFVVVQLGRFTDEEKQTIQKIQKIFGTDADKYSLVLFTHGDQLKGKTIEQFLSKSSDLQELVAKCNSQCHVFNNKKEDPSQVTELLKKIRNMNERNGGSYYTNEKFQKAERAIKGKKQWILREKEEQRRQEEETIGREIKEEYKQRLREVKGDREKERQLMEEKQKEMEEEMEKMRKIQESQCNRPFSTSVLRNFYERIC</sequence>
<dbReference type="Proteomes" id="UP000472271">
    <property type="component" value="Chromosome 17"/>
</dbReference>
<organism evidence="6 7">
    <name type="scientific">Sphaeramia orbicularis</name>
    <name type="common">orbiculate cardinalfish</name>
    <dbReference type="NCBI Taxonomy" id="375764"/>
    <lineage>
        <taxon>Eukaryota</taxon>
        <taxon>Metazoa</taxon>
        <taxon>Chordata</taxon>
        <taxon>Craniata</taxon>
        <taxon>Vertebrata</taxon>
        <taxon>Euteleostomi</taxon>
        <taxon>Actinopterygii</taxon>
        <taxon>Neopterygii</taxon>
        <taxon>Teleostei</taxon>
        <taxon>Neoteleostei</taxon>
        <taxon>Acanthomorphata</taxon>
        <taxon>Gobiaria</taxon>
        <taxon>Kurtiformes</taxon>
        <taxon>Apogonoidei</taxon>
        <taxon>Apogonidae</taxon>
        <taxon>Apogoninae</taxon>
        <taxon>Sphaeramia</taxon>
    </lineage>
</organism>
<feature type="region of interest" description="Disordered" evidence="4">
    <location>
        <begin position="280"/>
        <end position="311"/>
    </location>
</feature>
<comment type="similarity">
    <text evidence="1">Belongs to the TRAFAC class TrmE-Era-EngA-EngB-Septin-like GTPase superfamily. AIG1/Toc34/Toc159-like paraseptin GTPase family. IAN subfamily.</text>
</comment>
<dbReference type="InterPro" id="IPR045058">
    <property type="entry name" value="GIMA/IAN/Toc"/>
</dbReference>
<dbReference type="CDD" id="cd01852">
    <property type="entry name" value="AIG1"/>
    <property type="match status" value="1"/>
</dbReference>
<dbReference type="InterPro" id="IPR006703">
    <property type="entry name" value="G_AIG1"/>
</dbReference>
<dbReference type="AlphaFoldDB" id="A0A673AM55"/>
<keyword evidence="3" id="KW-0342">GTP-binding</keyword>